<evidence type="ECO:0000313" key="2">
    <source>
        <dbReference type="EMBL" id="ADW18561.1"/>
    </source>
</evidence>
<proteinExistence type="predicted"/>
<dbReference type="EMBL" id="CP002364">
    <property type="protein sequence ID" value="ADW16370.1"/>
    <property type="molecule type" value="Genomic_DNA"/>
</dbReference>
<accession>A0A7U3YND6</accession>
<keyword evidence="3" id="KW-1185">Reference proteome</keyword>
<dbReference type="KEGG" id="dpr:Despr_0181"/>
<dbReference type="KEGG" id="dpr:Despr_2420"/>
<gene>
    <name evidence="1" type="ordered locus">Despr_0181</name>
    <name evidence="2" type="ordered locus">Despr_2420</name>
</gene>
<dbReference type="Proteomes" id="UP000006365">
    <property type="component" value="Chromosome"/>
</dbReference>
<evidence type="ECO:0000313" key="1">
    <source>
        <dbReference type="EMBL" id="ADW16370.1"/>
    </source>
</evidence>
<dbReference type="RefSeq" id="WP_015722918.1">
    <property type="nucleotide sequence ID" value="NC_014972.1"/>
</dbReference>
<reference evidence="2 3" key="1">
    <citation type="journal article" date="2011" name="Stand. Genomic Sci.">
        <title>Complete genome sequence of Desulfobulbus propionicus type strain (1pr3).</title>
        <authorList>
            <person name="Pagani I."/>
            <person name="Lapidus A."/>
            <person name="Nolan M."/>
            <person name="Lucas S."/>
            <person name="Hammon N."/>
            <person name="Deshpande S."/>
            <person name="Cheng J.F."/>
            <person name="Chertkov O."/>
            <person name="Davenport K."/>
            <person name="Tapia R."/>
            <person name="Han C."/>
            <person name="Goodwin L."/>
            <person name="Pitluck S."/>
            <person name="Liolios K."/>
            <person name="Mavromatis K."/>
            <person name="Ivanova N."/>
            <person name="Mikhailova N."/>
            <person name="Pati A."/>
            <person name="Chen A."/>
            <person name="Palaniappan K."/>
            <person name="Land M."/>
            <person name="Hauser L."/>
            <person name="Chang Y.J."/>
            <person name="Jeffries C.D."/>
            <person name="Detter J.C."/>
            <person name="Brambilla E."/>
            <person name="Kannan K.P."/>
            <person name="Djao O.D."/>
            <person name="Rohde M."/>
            <person name="Pukall R."/>
            <person name="Spring S."/>
            <person name="Goker M."/>
            <person name="Sikorski J."/>
            <person name="Woyke T."/>
            <person name="Bristow J."/>
            <person name="Eisen J.A."/>
            <person name="Markowitz V."/>
            <person name="Hugenholtz P."/>
            <person name="Kyrpides N.C."/>
            <person name="Klenk H.P."/>
        </authorList>
    </citation>
    <scope>NUCLEOTIDE SEQUENCE [LARGE SCALE GENOMIC DNA]</scope>
    <source>
        <strain evidence="3">ATCC 33891 / DSM 2032 / 1pr3</strain>
        <strain evidence="2">DSM 2032</strain>
    </source>
</reference>
<evidence type="ECO:0000313" key="3">
    <source>
        <dbReference type="Proteomes" id="UP000006365"/>
    </source>
</evidence>
<sequence>MKNIISTNPSLTRAGAKVMAFDAQGNVGHLDPDAVTSVAGKTGAVTLANTDVSNVTALNTSYDDVGTVTLVTHDTATTTLTPGNLISGTVLRLVNISFTNNGNVVAYKSAVTVSGTWKILSPSTPASGLHNIVAAKKIA</sequence>
<dbReference type="EMBL" id="CP002364">
    <property type="protein sequence ID" value="ADW18561.1"/>
    <property type="molecule type" value="Genomic_DNA"/>
</dbReference>
<protein>
    <submittedName>
        <fullName evidence="2">Uncharacterized protein</fullName>
    </submittedName>
</protein>
<organism evidence="2 3">
    <name type="scientific">Desulfobulbus propionicus (strain ATCC 33891 / DSM 2032 / VKM B-1956 / 1pr3)</name>
    <dbReference type="NCBI Taxonomy" id="577650"/>
    <lineage>
        <taxon>Bacteria</taxon>
        <taxon>Pseudomonadati</taxon>
        <taxon>Thermodesulfobacteriota</taxon>
        <taxon>Desulfobulbia</taxon>
        <taxon>Desulfobulbales</taxon>
        <taxon>Desulfobulbaceae</taxon>
        <taxon>Desulfobulbus</taxon>
    </lineage>
</organism>
<dbReference type="AlphaFoldDB" id="A0A7U3YND6"/>
<name>A0A7U3YND6_DESPD</name>